<accession>A0AA39M3D1</accession>
<proteinExistence type="predicted"/>
<dbReference type="AlphaFoldDB" id="A0AA39M3D1"/>
<dbReference type="EMBL" id="JAUCMV010000002">
    <property type="protein sequence ID" value="KAK0419074.1"/>
    <property type="molecule type" value="Genomic_DNA"/>
</dbReference>
<feature type="transmembrane region" description="Helical" evidence="1">
    <location>
        <begin position="12"/>
        <end position="34"/>
    </location>
</feature>
<feature type="transmembrane region" description="Helical" evidence="1">
    <location>
        <begin position="176"/>
        <end position="196"/>
    </location>
</feature>
<reference evidence="2" key="1">
    <citation type="submission" date="2023-06" db="EMBL/GenBank/DDBJ databases">
        <title>Genomic analysis of the entomopathogenic nematode Steinernema hermaphroditum.</title>
        <authorList>
            <person name="Schwarz E.M."/>
            <person name="Heppert J.K."/>
            <person name="Baniya A."/>
            <person name="Schwartz H.T."/>
            <person name="Tan C.-H."/>
            <person name="Antoshechkin I."/>
            <person name="Sternberg P.W."/>
            <person name="Goodrich-Blair H."/>
            <person name="Dillman A.R."/>
        </authorList>
    </citation>
    <scope>NUCLEOTIDE SEQUENCE</scope>
    <source>
        <strain evidence="2">PS9179</strain>
        <tissue evidence="2">Whole animal</tissue>
    </source>
</reference>
<gene>
    <name evidence="2" type="ORF">QR680_013940</name>
</gene>
<organism evidence="2 3">
    <name type="scientific">Steinernema hermaphroditum</name>
    <dbReference type="NCBI Taxonomy" id="289476"/>
    <lineage>
        <taxon>Eukaryota</taxon>
        <taxon>Metazoa</taxon>
        <taxon>Ecdysozoa</taxon>
        <taxon>Nematoda</taxon>
        <taxon>Chromadorea</taxon>
        <taxon>Rhabditida</taxon>
        <taxon>Tylenchina</taxon>
        <taxon>Panagrolaimomorpha</taxon>
        <taxon>Strongyloidoidea</taxon>
        <taxon>Steinernematidae</taxon>
        <taxon>Steinernema</taxon>
    </lineage>
</organism>
<protein>
    <submittedName>
        <fullName evidence="2">Uncharacterized protein</fullName>
    </submittedName>
</protein>
<name>A0AA39M3D1_9BILA</name>
<dbReference type="Proteomes" id="UP001175271">
    <property type="component" value="Unassembled WGS sequence"/>
</dbReference>
<comment type="caution">
    <text evidence="2">The sequence shown here is derived from an EMBL/GenBank/DDBJ whole genome shotgun (WGS) entry which is preliminary data.</text>
</comment>
<feature type="transmembrane region" description="Helical" evidence="1">
    <location>
        <begin position="143"/>
        <end position="164"/>
    </location>
</feature>
<evidence type="ECO:0000313" key="2">
    <source>
        <dbReference type="EMBL" id="KAK0419074.1"/>
    </source>
</evidence>
<keyword evidence="1" id="KW-0812">Transmembrane</keyword>
<feature type="transmembrane region" description="Helical" evidence="1">
    <location>
        <begin position="96"/>
        <end position="122"/>
    </location>
</feature>
<keyword evidence="3" id="KW-1185">Reference proteome</keyword>
<evidence type="ECO:0000313" key="3">
    <source>
        <dbReference type="Proteomes" id="UP001175271"/>
    </source>
</evidence>
<sequence>MTLSPLAIYLNFGPQFLCAVIIALLNPLILYSRLNGANGNNHLRMILLHVSFSFLFAVSILVYSGCVMAFFGGSIIERKETGAHPLMVSDFVHRSVARFIFLAGLILTVLNIGMSVAFLVKLRSFNKSIMGRNKSMRLANTTVAYQIVLAGILWVGPSAISAALDIVFVTSIRNTIGPFSVTLSVVYVACCSILFWKKLVKSRIEVSTS</sequence>
<keyword evidence="1" id="KW-1133">Transmembrane helix</keyword>
<feature type="transmembrane region" description="Helical" evidence="1">
    <location>
        <begin position="46"/>
        <end position="76"/>
    </location>
</feature>
<keyword evidence="1" id="KW-0472">Membrane</keyword>
<evidence type="ECO:0000256" key="1">
    <source>
        <dbReference type="SAM" id="Phobius"/>
    </source>
</evidence>